<evidence type="ECO:0000256" key="1">
    <source>
        <dbReference type="ARBA" id="ARBA00022691"/>
    </source>
</evidence>
<keyword evidence="1" id="KW-0949">S-adenosyl-L-methionine</keyword>
<dbReference type="AlphaFoldDB" id="A0A158Q3C9"/>
<keyword evidence="4" id="KW-1185">Reference proteome</keyword>
<dbReference type="Proteomes" id="UP000274756">
    <property type="component" value="Unassembled WGS sequence"/>
</dbReference>
<dbReference type="PANTHER" id="PTHR11006">
    <property type="entry name" value="PROTEIN ARGININE N-METHYLTRANSFERASE"/>
    <property type="match status" value="1"/>
</dbReference>
<dbReference type="EMBL" id="UYYG01001156">
    <property type="protein sequence ID" value="VDN56551.1"/>
    <property type="molecule type" value="Genomic_DNA"/>
</dbReference>
<protein>
    <submittedName>
        <fullName evidence="5">TPR_REGION domain-containing protein</fullName>
    </submittedName>
</protein>
<accession>A0A158Q3C9</accession>
<reference evidence="5" key="1">
    <citation type="submission" date="2016-04" db="UniProtKB">
        <authorList>
            <consortium name="WormBaseParasite"/>
        </authorList>
    </citation>
    <scope>IDENTIFICATION</scope>
</reference>
<dbReference type="OrthoDB" id="5980806at2759"/>
<evidence type="ECO:0000313" key="2">
    <source>
        <dbReference type="EMBL" id="VDN56551.1"/>
    </source>
</evidence>
<dbReference type="GO" id="GO:0005634">
    <property type="term" value="C:nucleus"/>
    <property type="evidence" value="ECO:0007669"/>
    <property type="project" value="TreeGrafter"/>
</dbReference>
<gene>
    <name evidence="2" type="ORF">DME_LOCUS6524</name>
</gene>
<dbReference type="GO" id="GO:0016274">
    <property type="term" value="F:protein-arginine N-methyltransferase activity"/>
    <property type="evidence" value="ECO:0007669"/>
    <property type="project" value="InterPro"/>
</dbReference>
<dbReference type="InterPro" id="IPR029063">
    <property type="entry name" value="SAM-dependent_MTases_sf"/>
</dbReference>
<dbReference type="GO" id="GO:0042054">
    <property type="term" value="F:histone methyltransferase activity"/>
    <property type="evidence" value="ECO:0007669"/>
    <property type="project" value="TreeGrafter"/>
</dbReference>
<dbReference type="STRING" id="318479.A0A158Q3C9"/>
<proteinExistence type="predicted"/>
<dbReference type="Proteomes" id="UP000038040">
    <property type="component" value="Unplaced"/>
</dbReference>
<dbReference type="Gene3D" id="2.70.160.11">
    <property type="entry name" value="Hnrnp arginine n-methyltransferase1"/>
    <property type="match status" value="1"/>
</dbReference>
<dbReference type="SUPFAM" id="SSF53335">
    <property type="entry name" value="S-adenosyl-L-methionine-dependent methyltransferases"/>
    <property type="match status" value="1"/>
</dbReference>
<evidence type="ECO:0000313" key="5">
    <source>
        <dbReference type="WBParaSite" id="DME_0000216401-mRNA-1"/>
    </source>
</evidence>
<reference evidence="2 4" key="2">
    <citation type="submission" date="2018-11" db="EMBL/GenBank/DDBJ databases">
        <authorList>
            <consortium name="Pathogen Informatics"/>
        </authorList>
    </citation>
    <scope>NUCLEOTIDE SEQUENCE [LARGE SCALE GENOMIC DNA]</scope>
</reference>
<dbReference type="Gene3D" id="3.40.50.150">
    <property type="entry name" value="Vaccinia Virus protein VP39"/>
    <property type="match status" value="1"/>
</dbReference>
<dbReference type="WBParaSite" id="DME_0000216401-mRNA-1">
    <property type="protein sequence ID" value="DME_0000216401-mRNA-1"/>
    <property type="gene ID" value="DME_0000216401"/>
</dbReference>
<name>A0A158Q3C9_DRAME</name>
<dbReference type="InterPro" id="IPR025799">
    <property type="entry name" value="Arg_MeTrfase"/>
</dbReference>
<sequence>MKSCGEMQYSLSQARSTAKHGDPMQAAMVYLAVFRHMKEMDRCCHFDEYCEILNDLMLKNEDSEKLITILTLSRELFPNHPLILNISAKFLFSLNCYVDALQLAHHAIKESEGRNRIEALVNFENIKSNIMDQWHWAMLNDEKRNSVYAEAMKLAIKDDSRVLDIGGGTGFLSMIAYKNSSIVYCCEMDVNLCDLAEKITSSTSIRIIRKHSTTMQLFDLESEKVDILVTETMDSGLLGEGIIISILDAHYRFLSENSIATMYACLIDSQSIVVEHRASINECSFVSRYVQCAESSQLAESDPYWCCYVNELKNGFTILSNCEPLTSIDFNDIGLLEEFYHGTENEILLSCSQNGSANAIMACCELFPGVPKLCTDPDSKSCWQQAIYVLPEPLIVQSGQIVKIKCQIYKDRIICTLADKEISDKVCNLVSSESTSHLRTCYSNNEIQTSSKCENGLSNLYIEKSPTSIRCINNLDFLFLNDASIIPIFTCALGMDDIALSKIIVDITEIPNISLAILSMYPLCRLKCYYQHEEFLTILKTSQNFNRINFISHEDFPCLADIVFCWPITSSGTLFVDSLNHIVDLKLLNPDLIVIPTRIYIRAQLACCPNIRKRAKPNLHAYQNIDLNVIDNLAITHYFDVEVLSMDSNILPNFIYQLEVPSSVLTTFEGQADGILYWFEVESGASLYNSKSEETLARCTVYLFDKCINVTSGQKVEFKTSLFHGNLVMEIV</sequence>
<dbReference type="PANTHER" id="PTHR11006:SF60">
    <property type="entry name" value="PROTEIN ARGININE N-METHYLTRANSFERASE 9"/>
    <property type="match status" value="1"/>
</dbReference>
<evidence type="ECO:0000313" key="3">
    <source>
        <dbReference type="Proteomes" id="UP000038040"/>
    </source>
</evidence>
<evidence type="ECO:0000313" key="4">
    <source>
        <dbReference type="Proteomes" id="UP000274756"/>
    </source>
</evidence>
<organism evidence="3 5">
    <name type="scientific">Dracunculus medinensis</name>
    <name type="common">Guinea worm</name>
    <dbReference type="NCBI Taxonomy" id="318479"/>
    <lineage>
        <taxon>Eukaryota</taxon>
        <taxon>Metazoa</taxon>
        <taxon>Ecdysozoa</taxon>
        <taxon>Nematoda</taxon>
        <taxon>Chromadorea</taxon>
        <taxon>Rhabditida</taxon>
        <taxon>Spirurina</taxon>
        <taxon>Dracunculoidea</taxon>
        <taxon>Dracunculidae</taxon>
        <taxon>Dracunculus</taxon>
    </lineage>
</organism>